<keyword evidence="4" id="KW-1185">Reference proteome</keyword>
<feature type="non-terminal residue" evidence="3">
    <location>
        <position position="1"/>
    </location>
</feature>
<feature type="compositionally biased region" description="Basic residues" evidence="1">
    <location>
        <begin position="79"/>
        <end position="88"/>
    </location>
</feature>
<evidence type="ECO:0000256" key="2">
    <source>
        <dbReference type="SAM" id="Phobius"/>
    </source>
</evidence>
<dbReference type="RefSeq" id="WP_378213932.1">
    <property type="nucleotide sequence ID" value="NZ_JBHLZP010001314.1"/>
</dbReference>
<sequence length="107" mass="11181">TVLLAEPAGGGWHAAIDGRPARSRTLDGWAQAYDVPASGGTFTLHRGMLLRHLWVTAQGMALVLVTVLALPSAACVERRRGRRRRGGHARTAGGGVDASVRVGVMSG</sequence>
<evidence type="ECO:0000256" key="1">
    <source>
        <dbReference type="SAM" id="MobiDB-lite"/>
    </source>
</evidence>
<dbReference type="EMBL" id="JBHLZP010001314">
    <property type="protein sequence ID" value="MFB9840719.1"/>
    <property type="molecule type" value="Genomic_DNA"/>
</dbReference>
<protein>
    <recommendedName>
        <fullName evidence="5">PepSY domain-containing protein</fullName>
    </recommendedName>
</protein>
<keyword evidence="2" id="KW-1133">Transmembrane helix</keyword>
<dbReference type="Proteomes" id="UP001589627">
    <property type="component" value="Unassembled WGS sequence"/>
</dbReference>
<comment type="caution">
    <text evidence="3">The sequence shown here is derived from an EMBL/GenBank/DDBJ whole genome shotgun (WGS) entry which is preliminary data.</text>
</comment>
<evidence type="ECO:0000313" key="3">
    <source>
        <dbReference type="EMBL" id="MFB9840719.1"/>
    </source>
</evidence>
<feature type="transmembrane region" description="Helical" evidence="2">
    <location>
        <begin position="53"/>
        <end position="76"/>
    </location>
</feature>
<organism evidence="3 4">
    <name type="scientific">Actinoallomurus acaciae</name>
    <dbReference type="NCBI Taxonomy" id="502577"/>
    <lineage>
        <taxon>Bacteria</taxon>
        <taxon>Bacillati</taxon>
        <taxon>Actinomycetota</taxon>
        <taxon>Actinomycetes</taxon>
        <taxon>Streptosporangiales</taxon>
        <taxon>Thermomonosporaceae</taxon>
        <taxon>Actinoallomurus</taxon>
    </lineage>
</organism>
<feature type="region of interest" description="Disordered" evidence="1">
    <location>
        <begin position="79"/>
        <end position="107"/>
    </location>
</feature>
<name>A0ABV5Z058_9ACTN</name>
<accession>A0ABV5Z058</accession>
<reference evidence="3 4" key="1">
    <citation type="submission" date="2024-09" db="EMBL/GenBank/DDBJ databases">
        <authorList>
            <person name="Sun Q."/>
            <person name="Mori K."/>
        </authorList>
    </citation>
    <scope>NUCLEOTIDE SEQUENCE [LARGE SCALE GENOMIC DNA]</scope>
    <source>
        <strain evidence="3 4">TBRC 0563</strain>
    </source>
</reference>
<feature type="non-terminal residue" evidence="3">
    <location>
        <position position="107"/>
    </location>
</feature>
<keyword evidence="2" id="KW-0472">Membrane</keyword>
<gene>
    <name evidence="3" type="ORF">ACFFNX_52245</name>
</gene>
<keyword evidence="2" id="KW-0812">Transmembrane</keyword>
<evidence type="ECO:0008006" key="5">
    <source>
        <dbReference type="Google" id="ProtNLM"/>
    </source>
</evidence>
<proteinExistence type="predicted"/>
<evidence type="ECO:0000313" key="4">
    <source>
        <dbReference type="Proteomes" id="UP001589627"/>
    </source>
</evidence>